<dbReference type="EMBL" id="CASHTH010001704">
    <property type="protein sequence ID" value="CAI8018707.1"/>
    <property type="molecule type" value="Genomic_DNA"/>
</dbReference>
<comment type="caution">
    <text evidence="2">The sequence shown here is derived from an EMBL/GenBank/DDBJ whole genome shotgun (WGS) entry which is preliminary data.</text>
</comment>
<organism evidence="2 3">
    <name type="scientific">Geodia barretti</name>
    <name type="common">Barrett's horny sponge</name>
    <dbReference type="NCBI Taxonomy" id="519541"/>
    <lineage>
        <taxon>Eukaryota</taxon>
        <taxon>Metazoa</taxon>
        <taxon>Porifera</taxon>
        <taxon>Demospongiae</taxon>
        <taxon>Heteroscleromorpha</taxon>
        <taxon>Tetractinellida</taxon>
        <taxon>Astrophorina</taxon>
        <taxon>Geodiidae</taxon>
        <taxon>Geodia</taxon>
    </lineage>
</organism>
<sequence>MAHKDIVTVRVTGCSTQRGGPYQYPVIDLNSSSGFPASEAKQELVKTALEQCAVKGEEEREEMIGADVANTLSRVLDHLASHQEFNEYIPVVLGCCISAMARNLPAKPVKTSLLPGVYALMRHCSDEGTASVQASLDANTRTHFQSLVEDFKKQKCFL</sequence>
<dbReference type="Pfam" id="PF10441">
    <property type="entry name" value="Urb2"/>
    <property type="match status" value="1"/>
</dbReference>
<proteinExistence type="predicted"/>
<name>A0AA35RYE1_GEOBA</name>
<reference evidence="2" key="1">
    <citation type="submission" date="2023-03" db="EMBL/GenBank/DDBJ databases">
        <authorList>
            <person name="Steffen K."/>
            <person name="Cardenas P."/>
        </authorList>
    </citation>
    <scope>NUCLEOTIDE SEQUENCE</scope>
</reference>
<evidence type="ECO:0000313" key="2">
    <source>
        <dbReference type="EMBL" id="CAI8018707.1"/>
    </source>
</evidence>
<evidence type="ECO:0000313" key="3">
    <source>
        <dbReference type="Proteomes" id="UP001174909"/>
    </source>
</evidence>
<dbReference type="InterPro" id="IPR018849">
    <property type="entry name" value="Urb2/Npa2_C"/>
</dbReference>
<evidence type="ECO:0000259" key="1">
    <source>
        <dbReference type="Pfam" id="PF10441"/>
    </source>
</evidence>
<accession>A0AA35RYE1</accession>
<protein>
    <recommendedName>
        <fullName evidence="1">Nucleolar 27S pre-rRNA processing Urb2/Npa2 C-terminal domain-containing protein</fullName>
    </recommendedName>
</protein>
<keyword evidence="3" id="KW-1185">Reference proteome</keyword>
<gene>
    <name evidence="2" type="ORF">GBAR_LOCUS11337</name>
</gene>
<feature type="domain" description="Nucleolar 27S pre-rRNA processing Urb2/Npa2 C-terminal" evidence="1">
    <location>
        <begin position="65"/>
        <end position="155"/>
    </location>
</feature>
<dbReference type="AlphaFoldDB" id="A0AA35RYE1"/>
<dbReference type="Proteomes" id="UP001174909">
    <property type="component" value="Unassembled WGS sequence"/>
</dbReference>